<feature type="compositionally biased region" description="Polar residues" evidence="4">
    <location>
        <begin position="613"/>
        <end position="625"/>
    </location>
</feature>
<feature type="domain" description="Death" evidence="6">
    <location>
        <begin position="29"/>
        <end position="94"/>
    </location>
</feature>
<sequence length="743" mass="81542">QRGGNKGVKVPPPVHYEFCRVMDALSIQDWTKFASEVLPDTTAVQLAKKKEDRTDSLMLQWQNRNGSVGELLDLLQKLKLLRPRDIINNWASSFMSPSRFNSPHGPPPTDPSAALPTCPLNQSAMAEGPAMLLPKPQPPELGSAKITDCVCTSGVMAWAYEEVHAGTCGFCSALKVGEGGFGEVYRASLRNTDCAVKKFKTDCSLDWKLLRDSFKTEVEKLSKFRHPNIVDLLGYSDVDGTYCLIYSFMENRSLDDQLRPNGICLSWSQRVSIVKGAAKALQYLHCPPEGQTPLVHGDVKSSNILLDRHLEAKLADFGLAQFMPGRTPGRTAAQTCSLGTTQVVRGTLAYLPEDYIRGSKLNTAVDVYSFGVVLLEILTGRRALEKDKKTGRDIYLKDLVKDVEDSEAEWRKQLDKRLLSCGAAVPSGFTQVVSLARSCCSDKWKKRPSMTEVYKTLHKLNVTLNPSSSSPSSLPSDLDSSATTPPHPRPPRSLDSCFSAMSLNTEGPSEHTYYPKPSSLSPPQTLHSSTVSPKHPPHASSSPPPLCSSFDGPCETDESRGYSQYDIKSNGFFPEQSSCEPLSRPTQATQPSVPTEDQFNFPQASGLPECSSPAESLQSHSPGRNKHANLSSFVSPSLGYYFNMCGFGVCSTRLSSDHVMTKSPLKHVCNPVRPLFCPCFHTFIEACNSSDPNAWARKRHFKPQLLIIMKISSFFQTVSLFHLSLRCSRGGSISSLLTARGGA</sequence>
<feature type="binding site" evidence="3">
    <location>
        <position position="198"/>
    </location>
    <ligand>
        <name>ATP</name>
        <dbReference type="ChEBI" id="CHEBI:30616"/>
    </ligand>
</feature>
<evidence type="ECO:0000259" key="5">
    <source>
        <dbReference type="PROSITE" id="PS50011"/>
    </source>
</evidence>
<feature type="domain" description="Protein kinase" evidence="5">
    <location>
        <begin position="170"/>
        <end position="461"/>
    </location>
</feature>
<reference evidence="7" key="2">
    <citation type="submission" date="2025-09" db="UniProtKB">
        <authorList>
            <consortium name="Ensembl"/>
        </authorList>
    </citation>
    <scope>IDENTIFICATION</scope>
</reference>
<dbReference type="Gene3D" id="3.30.200.20">
    <property type="entry name" value="Phosphorylase Kinase, domain 1"/>
    <property type="match status" value="1"/>
</dbReference>
<protein>
    <recommendedName>
        <fullName evidence="9">Interleukin-1 receptor-associated kinase 1</fullName>
    </recommendedName>
</protein>
<dbReference type="PROSITE" id="PS00107">
    <property type="entry name" value="PROTEIN_KINASE_ATP"/>
    <property type="match status" value="1"/>
</dbReference>
<dbReference type="SUPFAM" id="SSF56112">
    <property type="entry name" value="Protein kinase-like (PK-like)"/>
    <property type="match status" value="1"/>
</dbReference>
<dbReference type="PANTHER" id="PTHR27001">
    <property type="entry name" value="OS01G0253100 PROTEIN"/>
    <property type="match status" value="1"/>
</dbReference>
<name>A0A8C6S4P9_9GOBI</name>
<accession>A0A8C6S4P9</accession>
<feature type="compositionally biased region" description="Polar residues" evidence="4">
    <location>
        <begin position="518"/>
        <end position="531"/>
    </location>
</feature>
<dbReference type="GO" id="GO:0005524">
    <property type="term" value="F:ATP binding"/>
    <property type="evidence" value="ECO:0007669"/>
    <property type="project" value="UniProtKB-UniRule"/>
</dbReference>
<dbReference type="Pfam" id="PF00069">
    <property type="entry name" value="Pkinase"/>
    <property type="match status" value="1"/>
</dbReference>
<feature type="compositionally biased region" description="Low complexity" evidence="4">
    <location>
        <begin position="466"/>
        <end position="481"/>
    </location>
</feature>
<dbReference type="GO" id="GO:0045087">
    <property type="term" value="P:innate immune response"/>
    <property type="evidence" value="ECO:0007669"/>
    <property type="project" value="UniProtKB-ARBA"/>
</dbReference>
<dbReference type="PROSITE" id="PS00108">
    <property type="entry name" value="PROTEIN_KINASE_ST"/>
    <property type="match status" value="1"/>
</dbReference>
<keyword evidence="8" id="KW-1185">Reference proteome</keyword>
<dbReference type="Gene3D" id="1.10.533.10">
    <property type="entry name" value="Death Domain, Fas"/>
    <property type="match status" value="1"/>
</dbReference>
<proteinExistence type="predicted"/>
<dbReference type="Ensembl" id="ENSNMLT00000000298.1">
    <property type="protein sequence ID" value="ENSNMLP00000000241.1"/>
    <property type="gene ID" value="ENSNMLG00000000167.1"/>
</dbReference>
<dbReference type="SUPFAM" id="SSF47986">
    <property type="entry name" value="DEATH domain"/>
    <property type="match status" value="1"/>
</dbReference>
<evidence type="ECO:0000256" key="3">
    <source>
        <dbReference type="PROSITE-ProRule" id="PRU10141"/>
    </source>
</evidence>
<dbReference type="InterPro" id="IPR000488">
    <property type="entry name" value="Death_dom"/>
</dbReference>
<dbReference type="InterPro" id="IPR011029">
    <property type="entry name" value="DEATH-like_dom_sf"/>
</dbReference>
<organism evidence="7 8">
    <name type="scientific">Neogobius melanostomus</name>
    <name type="common">round goby</name>
    <dbReference type="NCBI Taxonomy" id="47308"/>
    <lineage>
        <taxon>Eukaryota</taxon>
        <taxon>Metazoa</taxon>
        <taxon>Chordata</taxon>
        <taxon>Craniata</taxon>
        <taxon>Vertebrata</taxon>
        <taxon>Euteleostomi</taxon>
        <taxon>Actinopterygii</taxon>
        <taxon>Neopterygii</taxon>
        <taxon>Teleostei</taxon>
        <taxon>Neoteleostei</taxon>
        <taxon>Acanthomorphata</taxon>
        <taxon>Gobiaria</taxon>
        <taxon>Gobiiformes</taxon>
        <taxon>Gobioidei</taxon>
        <taxon>Gobiidae</taxon>
        <taxon>Benthophilinae</taxon>
        <taxon>Neogobiini</taxon>
        <taxon>Neogobius</taxon>
    </lineage>
</organism>
<evidence type="ECO:0000313" key="8">
    <source>
        <dbReference type="Proteomes" id="UP000694523"/>
    </source>
</evidence>
<dbReference type="GO" id="GO:0004672">
    <property type="term" value="F:protein kinase activity"/>
    <property type="evidence" value="ECO:0007669"/>
    <property type="project" value="InterPro"/>
</dbReference>
<dbReference type="AlphaFoldDB" id="A0A8C6S4P9"/>
<evidence type="ECO:0000256" key="1">
    <source>
        <dbReference type="ARBA" id="ARBA00022741"/>
    </source>
</evidence>
<keyword evidence="2 3" id="KW-0067">ATP-binding</keyword>
<dbReference type="InterPro" id="IPR011009">
    <property type="entry name" value="Kinase-like_dom_sf"/>
</dbReference>
<dbReference type="GO" id="GO:0007165">
    <property type="term" value="P:signal transduction"/>
    <property type="evidence" value="ECO:0007669"/>
    <property type="project" value="InterPro"/>
</dbReference>
<evidence type="ECO:0000313" key="7">
    <source>
        <dbReference type="Ensembl" id="ENSNMLP00000000241.1"/>
    </source>
</evidence>
<feature type="compositionally biased region" description="Polar residues" evidence="4">
    <location>
        <begin position="575"/>
        <end position="603"/>
    </location>
</feature>
<dbReference type="GO" id="GO:0005886">
    <property type="term" value="C:plasma membrane"/>
    <property type="evidence" value="ECO:0007669"/>
    <property type="project" value="TreeGrafter"/>
</dbReference>
<keyword evidence="1 3" id="KW-0547">Nucleotide-binding</keyword>
<dbReference type="PANTHER" id="PTHR27001:SF939">
    <property type="entry name" value="INTERLEUKIN 1 RECEPTOR ASSOCIATED KINASE 1"/>
    <property type="match status" value="1"/>
</dbReference>
<dbReference type="PROSITE" id="PS50011">
    <property type="entry name" value="PROTEIN_KINASE_DOM"/>
    <property type="match status" value="1"/>
</dbReference>
<dbReference type="Proteomes" id="UP000694523">
    <property type="component" value="Unplaced"/>
</dbReference>
<feature type="region of interest" description="Disordered" evidence="4">
    <location>
        <begin position="465"/>
        <end position="625"/>
    </location>
</feature>
<evidence type="ECO:0008006" key="9">
    <source>
        <dbReference type="Google" id="ProtNLM"/>
    </source>
</evidence>
<evidence type="ECO:0000256" key="4">
    <source>
        <dbReference type="SAM" id="MobiDB-lite"/>
    </source>
</evidence>
<dbReference type="GO" id="GO:0071345">
    <property type="term" value="P:cellular response to cytokine stimulus"/>
    <property type="evidence" value="ECO:0007669"/>
    <property type="project" value="UniProtKB-ARBA"/>
</dbReference>
<dbReference type="InterPro" id="IPR017441">
    <property type="entry name" value="Protein_kinase_ATP_BS"/>
</dbReference>
<dbReference type="InterPro" id="IPR008271">
    <property type="entry name" value="Ser/Thr_kinase_AS"/>
</dbReference>
<evidence type="ECO:0000256" key="2">
    <source>
        <dbReference type="ARBA" id="ARBA00022840"/>
    </source>
</evidence>
<dbReference type="InterPro" id="IPR000719">
    <property type="entry name" value="Prot_kinase_dom"/>
</dbReference>
<evidence type="ECO:0000259" key="6">
    <source>
        <dbReference type="PROSITE" id="PS50017"/>
    </source>
</evidence>
<reference evidence="7" key="1">
    <citation type="submission" date="2025-08" db="UniProtKB">
        <authorList>
            <consortium name="Ensembl"/>
        </authorList>
    </citation>
    <scope>IDENTIFICATION</scope>
</reference>
<dbReference type="Gene3D" id="1.10.510.10">
    <property type="entry name" value="Transferase(Phosphotransferase) domain 1"/>
    <property type="match status" value="1"/>
</dbReference>
<dbReference type="Pfam" id="PF00531">
    <property type="entry name" value="Death"/>
    <property type="match status" value="1"/>
</dbReference>
<dbReference type="PROSITE" id="PS50017">
    <property type="entry name" value="DEATH_DOMAIN"/>
    <property type="match status" value="1"/>
</dbReference>
<dbReference type="SMART" id="SM00220">
    <property type="entry name" value="S_TKc"/>
    <property type="match status" value="1"/>
</dbReference>